<feature type="transmembrane region" description="Helical" evidence="1">
    <location>
        <begin position="12"/>
        <end position="34"/>
    </location>
</feature>
<reference evidence="2 3" key="1">
    <citation type="submission" date="2020-04" db="EMBL/GenBank/DDBJ databases">
        <authorList>
            <person name="De Canck E."/>
        </authorList>
    </citation>
    <scope>NUCLEOTIDE SEQUENCE [LARGE SCALE GENOMIC DNA]</scope>
    <source>
        <strain evidence="2 3">LMG 28138</strain>
    </source>
</reference>
<evidence type="ECO:0000313" key="2">
    <source>
        <dbReference type="EMBL" id="CAB3789369.1"/>
    </source>
</evidence>
<sequence>MKPVIVDMLRAHLMAASITAVVLEALVSLALLVLPISEQVFASTSFRLIALAAIISGVLVLREWAYAAFEFAVKSHHASSESLPTRPVSVAANCPRRWLVILHLRFTGRPFVLAVR</sequence>
<organism evidence="2 3">
    <name type="scientific">Pararobbsia alpina</name>
    <dbReference type="NCBI Taxonomy" id="621374"/>
    <lineage>
        <taxon>Bacteria</taxon>
        <taxon>Pseudomonadati</taxon>
        <taxon>Pseudomonadota</taxon>
        <taxon>Betaproteobacteria</taxon>
        <taxon>Burkholderiales</taxon>
        <taxon>Burkholderiaceae</taxon>
        <taxon>Pararobbsia</taxon>
    </lineage>
</organism>
<dbReference type="Proteomes" id="UP000494115">
    <property type="component" value="Unassembled WGS sequence"/>
</dbReference>
<accession>A0A6S7CGF1</accession>
<keyword evidence="1" id="KW-0812">Transmembrane</keyword>
<keyword evidence="1" id="KW-0472">Membrane</keyword>
<protein>
    <submittedName>
        <fullName evidence="2">Uncharacterized protein</fullName>
    </submittedName>
</protein>
<dbReference type="AlphaFoldDB" id="A0A6S7CGF1"/>
<keyword evidence="3" id="KW-1185">Reference proteome</keyword>
<keyword evidence="1" id="KW-1133">Transmembrane helix</keyword>
<proteinExistence type="predicted"/>
<evidence type="ECO:0000256" key="1">
    <source>
        <dbReference type="SAM" id="Phobius"/>
    </source>
</evidence>
<evidence type="ECO:0000313" key="3">
    <source>
        <dbReference type="Proteomes" id="UP000494115"/>
    </source>
</evidence>
<gene>
    <name evidence="2" type="ORF">LMG28138_02751</name>
</gene>
<dbReference type="RefSeq" id="WP_175105314.1">
    <property type="nucleotide sequence ID" value="NZ_CADIKM010000011.1"/>
</dbReference>
<feature type="transmembrane region" description="Helical" evidence="1">
    <location>
        <begin position="40"/>
        <end position="61"/>
    </location>
</feature>
<dbReference type="EMBL" id="CADIKM010000011">
    <property type="protein sequence ID" value="CAB3789369.1"/>
    <property type="molecule type" value="Genomic_DNA"/>
</dbReference>
<name>A0A6S7CGF1_9BURK</name>